<dbReference type="PANTHER" id="PTHR30055:SF223">
    <property type="entry name" value="HTH-TYPE TRANSCRIPTIONAL REGULATOR UIDR"/>
    <property type="match status" value="1"/>
</dbReference>
<dbReference type="InterPro" id="IPR050109">
    <property type="entry name" value="HTH-type_TetR-like_transc_reg"/>
</dbReference>
<dbReference type="InterPro" id="IPR009057">
    <property type="entry name" value="Homeodomain-like_sf"/>
</dbReference>
<dbReference type="Gene3D" id="1.10.357.10">
    <property type="entry name" value="Tetracycline Repressor, domain 2"/>
    <property type="match status" value="1"/>
</dbReference>
<dbReference type="PANTHER" id="PTHR30055">
    <property type="entry name" value="HTH-TYPE TRANSCRIPTIONAL REGULATOR RUTR"/>
    <property type="match status" value="1"/>
</dbReference>
<dbReference type="EMBL" id="CP071517">
    <property type="protein sequence ID" value="QSX75599.1"/>
    <property type="molecule type" value="Genomic_DNA"/>
</dbReference>
<accession>A0ABX7RF69</accession>
<dbReference type="PRINTS" id="PR00455">
    <property type="entry name" value="HTHTETR"/>
</dbReference>
<reference evidence="4 5" key="1">
    <citation type="submission" date="2021-02" db="EMBL/GenBank/DDBJ databases">
        <title>Lysobacter arenosi sp. nov., isolated from soil of gangwondo yeongwol, south Korea.</title>
        <authorList>
            <person name="Kim K.R."/>
            <person name="Kim K.H."/>
            <person name="Jeon C.O."/>
        </authorList>
    </citation>
    <scope>NUCLEOTIDE SEQUENCE [LARGE SCALE GENOMIC DNA]</scope>
    <source>
        <strain evidence="4 5">R7</strain>
    </source>
</reference>
<gene>
    <name evidence="4" type="ORF">HIV01_003445</name>
</gene>
<evidence type="ECO:0000313" key="4">
    <source>
        <dbReference type="EMBL" id="QSX75599.1"/>
    </source>
</evidence>
<dbReference type="RefSeq" id="WP_200604955.1">
    <property type="nucleotide sequence ID" value="NZ_CP071517.1"/>
</dbReference>
<dbReference type="Proteomes" id="UP000663400">
    <property type="component" value="Chromosome"/>
</dbReference>
<evidence type="ECO:0000259" key="3">
    <source>
        <dbReference type="PROSITE" id="PS50977"/>
    </source>
</evidence>
<evidence type="ECO:0000256" key="1">
    <source>
        <dbReference type="ARBA" id="ARBA00023125"/>
    </source>
</evidence>
<feature type="domain" description="HTH tetR-type" evidence="3">
    <location>
        <begin position="14"/>
        <end position="74"/>
    </location>
</feature>
<dbReference type="SUPFAM" id="SSF46689">
    <property type="entry name" value="Homeodomain-like"/>
    <property type="match status" value="1"/>
</dbReference>
<feature type="DNA-binding region" description="H-T-H motif" evidence="2">
    <location>
        <begin position="37"/>
        <end position="56"/>
    </location>
</feature>
<keyword evidence="5" id="KW-1185">Reference proteome</keyword>
<proteinExistence type="predicted"/>
<name>A0ABX7RF69_9GAMM</name>
<sequence length="209" mass="22261">MTPNHPTAKRLSKDDRRAQLLDTGLDMVREEGTDNLTLGRLAERAGVSKPIAYAHFATRSGLLVALYQRLDQLQIEVLQQALADAPRRLEEIAQVIARAYVDCYLKAGPELVAIAAALKGDSDMEATHQELVDGYVRLYAKALAPYAQTSGAALLLRCVAINGAGEALMREMLAGRIGASTAVGALSSAIAALATAPKAGRATRRPSRP</sequence>
<keyword evidence="1 2" id="KW-0238">DNA-binding</keyword>
<dbReference type="PROSITE" id="PS50977">
    <property type="entry name" value="HTH_TETR_2"/>
    <property type="match status" value="1"/>
</dbReference>
<evidence type="ECO:0000313" key="5">
    <source>
        <dbReference type="Proteomes" id="UP000663400"/>
    </source>
</evidence>
<dbReference type="InterPro" id="IPR001647">
    <property type="entry name" value="HTH_TetR"/>
</dbReference>
<protein>
    <submittedName>
        <fullName evidence="4">TetR/AcrR family transcriptional regulator</fullName>
    </submittedName>
</protein>
<organism evidence="4 5">
    <name type="scientific">Lysobacter arenosi</name>
    <dbReference type="NCBI Taxonomy" id="2795387"/>
    <lineage>
        <taxon>Bacteria</taxon>
        <taxon>Pseudomonadati</taxon>
        <taxon>Pseudomonadota</taxon>
        <taxon>Gammaproteobacteria</taxon>
        <taxon>Lysobacterales</taxon>
        <taxon>Lysobacteraceae</taxon>
        <taxon>Lysobacter</taxon>
    </lineage>
</organism>
<dbReference type="Pfam" id="PF00440">
    <property type="entry name" value="TetR_N"/>
    <property type="match status" value="1"/>
</dbReference>
<evidence type="ECO:0000256" key="2">
    <source>
        <dbReference type="PROSITE-ProRule" id="PRU00335"/>
    </source>
</evidence>